<reference evidence="1 2" key="1">
    <citation type="journal article" date="2019" name="Sci. Rep.">
        <title>A high-quality genome of Eragrostis curvula grass provides insights into Poaceae evolution and supports new strategies to enhance forage quality.</title>
        <authorList>
            <person name="Carballo J."/>
            <person name="Santos B.A.C.M."/>
            <person name="Zappacosta D."/>
            <person name="Garbus I."/>
            <person name="Selva J.P."/>
            <person name="Gallo C.A."/>
            <person name="Diaz A."/>
            <person name="Albertini E."/>
            <person name="Caccamo M."/>
            <person name="Echenique V."/>
        </authorList>
    </citation>
    <scope>NUCLEOTIDE SEQUENCE [LARGE SCALE GENOMIC DNA]</scope>
    <source>
        <strain evidence="2">cv. Victoria</strain>
        <tissue evidence="1">Leaf</tissue>
    </source>
</reference>
<dbReference type="Proteomes" id="UP000324897">
    <property type="component" value="Unassembled WGS sequence"/>
</dbReference>
<evidence type="ECO:0000313" key="1">
    <source>
        <dbReference type="EMBL" id="TVU14507.1"/>
    </source>
</evidence>
<sequence length="128" mass="14873">VFSDGFLWVRRYRNLVAVATGYFCYSVPYYAPDQWPYQLESSMDPPEHPQSEQVNYVIGAQIYREDVDVVASPTTRKSRGGSVSRRGGGGGWFHKRRRWSHLFCLPQRKQRSNNRCQSEARRLLQTVA</sequence>
<comment type="caution">
    <text evidence="1">The sequence shown here is derived from an EMBL/GenBank/DDBJ whole genome shotgun (WGS) entry which is preliminary data.</text>
</comment>
<organism evidence="1 2">
    <name type="scientific">Eragrostis curvula</name>
    <name type="common">weeping love grass</name>
    <dbReference type="NCBI Taxonomy" id="38414"/>
    <lineage>
        <taxon>Eukaryota</taxon>
        <taxon>Viridiplantae</taxon>
        <taxon>Streptophyta</taxon>
        <taxon>Embryophyta</taxon>
        <taxon>Tracheophyta</taxon>
        <taxon>Spermatophyta</taxon>
        <taxon>Magnoliopsida</taxon>
        <taxon>Liliopsida</taxon>
        <taxon>Poales</taxon>
        <taxon>Poaceae</taxon>
        <taxon>PACMAD clade</taxon>
        <taxon>Chloridoideae</taxon>
        <taxon>Eragrostideae</taxon>
        <taxon>Eragrostidinae</taxon>
        <taxon>Eragrostis</taxon>
    </lineage>
</organism>
<dbReference type="EMBL" id="RWGY01000031">
    <property type="protein sequence ID" value="TVU14507.1"/>
    <property type="molecule type" value="Genomic_DNA"/>
</dbReference>
<dbReference type="AlphaFoldDB" id="A0A5J9TTG5"/>
<proteinExistence type="predicted"/>
<accession>A0A5J9TTG5</accession>
<keyword evidence="2" id="KW-1185">Reference proteome</keyword>
<evidence type="ECO:0000313" key="2">
    <source>
        <dbReference type="Proteomes" id="UP000324897"/>
    </source>
</evidence>
<dbReference type="Gramene" id="TVU14507">
    <property type="protein sequence ID" value="TVU14507"/>
    <property type="gene ID" value="EJB05_37981"/>
</dbReference>
<name>A0A5J9TTG5_9POAL</name>
<protein>
    <submittedName>
        <fullName evidence="1">Uncharacterized protein</fullName>
    </submittedName>
</protein>
<feature type="non-terminal residue" evidence="1">
    <location>
        <position position="1"/>
    </location>
</feature>
<gene>
    <name evidence="1" type="ORF">EJB05_37981</name>
</gene>